<feature type="domain" description="Aminoglycoside phosphotransferase" evidence="7">
    <location>
        <begin position="193"/>
        <end position="237"/>
    </location>
</feature>
<dbReference type="Gene3D" id="3.90.1200.10">
    <property type="match status" value="1"/>
</dbReference>
<dbReference type="InterPro" id="IPR002575">
    <property type="entry name" value="Aminoglycoside_PTrfase"/>
</dbReference>
<comment type="subcellular location">
    <subcellularLocation>
        <location evidence="1">Mitochondrion</location>
    </subcellularLocation>
</comment>
<dbReference type="Pfam" id="PF01636">
    <property type="entry name" value="APH"/>
    <property type="match status" value="1"/>
</dbReference>
<evidence type="ECO:0000256" key="4">
    <source>
        <dbReference type="ARBA" id="ARBA00022946"/>
    </source>
</evidence>
<dbReference type="Proteomes" id="UP000002039">
    <property type="component" value="Unassembled WGS sequence"/>
</dbReference>
<gene>
    <name evidence="8" type="ORF">BDCG_06365</name>
</gene>
<evidence type="ECO:0000256" key="2">
    <source>
        <dbReference type="ARBA" id="ARBA00005543"/>
    </source>
</evidence>
<dbReference type="PANTHER" id="PTHR36091:SF1">
    <property type="entry name" value="ALTERED INHERITANCE OF MITOCHONDRIA PROTEIN 9, MITOCHONDRIAL"/>
    <property type="match status" value="1"/>
</dbReference>
<dbReference type="InterPro" id="IPR011009">
    <property type="entry name" value="Kinase-like_dom_sf"/>
</dbReference>
<evidence type="ECO:0000313" key="8">
    <source>
        <dbReference type="EMBL" id="OAT01926.1"/>
    </source>
</evidence>
<name>A0ABX2VXQ6_AJEDR</name>
<evidence type="ECO:0000256" key="1">
    <source>
        <dbReference type="ARBA" id="ARBA00004173"/>
    </source>
</evidence>
<keyword evidence="5" id="KW-0496">Mitochondrion</keyword>
<dbReference type="RefSeq" id="XP_045281653.1">
    <property type="nucleotide sequence ID" value="XM_045422098.1"/>
</dbReference>
<sequence length="427" mass="48916">MQLCNVLDISVPEVVDWSSSSSLSHPNPVGAEYILMKRIKGLQLSEVWPTMSEAQRFRLVKNVVAIEAKLAGIDLLSYGSLYYRDIYPDGLPIAEITSSSHELTVYIIEKFVFSPSTDRMFWVDEKRELELDQGPWLTATEYISAIAKCEIICIQNLNPDESGFNPLNPGRALVCESHIELLEQFLTVLPHILLRMEICCPVLLHHDLHTDNIFVDDADPTKISGIIDWQGVTAGPLFMQARFPSVFDCEDSYPWGAVQPELHNNFDSLSEQEKAQIMEQHDRVRLKKFYELASRKFNPDITKAMDAMRNDDDPTSFVFFLLGQTSVDGPIPLRELLIQIYEKWDWISVKRGLTMSCLINFTEEEISTHWKASQEWAEVFNEFNCLLMEMGGKDGPVSHDEFEEATHRFNEHKEVLEGLQKHLSEII</sequence>
<evidence type="ECO:0000256" key="3">
    <source>
        <dbReference type="ARBA" id="ARBA00016197"/>
    </source>
</evidence>
<keyword evidence="9" id="KW-1185">Reference proteome</keyword>
<evidence type="ECO:0000313" key="9">
    <source>
        <dbReference type="Proteomes" id="UP000002039"/>
    </source>
</evidence>
<evidence type="ECO:0000259" key="7">
    <source>
        <dbReference type="Pfam" id="PF01636"/>
    </source>
</evidence>
<reference evidence="9" key="1">
    <citation type="journal article" date="2015" name="PLoS Genet.">
        <title>The dynamic genome and transcriptome of the human fungal pathogen Blastomyces and close relative Emmonsia.</title>
        <authorList>
            <person name="Munoz J.F."/>
            <person name="Gauthier G.M."/>
            <person name="Desjardins C.A."/>
            <person name="Gallo J.E."/>
            <person name="Holder J."/>
            <person name="Sullivan T.D."/>
            <person name="Marty A.J."/>
            <person name="Carmen J.C."/>
            <person name="Chen Z."/>
            <person name="Ding L."/>
            <person name="Gujja S."/>
            <person name="Magrini V."/>
            <person name="Misas E."/>
            <person name="Mitreva M."/>
            <person name="Priest M."/>
            <person name="Saif S."/>
            <person name="Whiston E.A."/>
            <person name="Young S."/>
            <person name="Zeng Q."/>
            <person name="Goldman W.E."/>
            <person name="Mardis E.R."/>
            <person name="Taylor J.W."/>
            <person name="McEwen J.G."/>
            <person name="Clay O.K."/>
            <person name="Klein B.S."/>
            <person name="Cuomo C.A."/>
        </authorList>
    </citation>
    <scope>NUCLEOTIDE SEQUENCE [LARGE SCALE GENOMIC DNA]</scope>
    <source>
        <strain evidence="9">ER-3 / ATCC MYA-2586</strain>
    </source>
</reference>
<evidence type="ECO:0000256" key="6">
    <source>
        <dbReference type="ARBA" id="ARBA00031849"/>
    </source>
</evidence>
<dbReference type="SUPFAM" id="SSF56112">
    <property type="entry name" value="Protein kinase-like (PK-like)"/>
    <property type="match status" value="1"/>
</dbReference>
<dbReference type="EMBL" id="EQ999978">
    <property type="protein sequence ID" value="OAT01926.1"/>
    <property type="molecule type" value="Genomic_DNA"/>
</dbReference>
<accession>A0ABX2VXQ6</accession>
<dbReference type="GeneID" id="69028252"/>
<evidence type="ECO:0000256" key="5">
    <source>
        <dbReference type="ARBA" id="ARBA00023128"/>
    </source>
</evidence>
<dbReference type="PANTHER" id="PTHR36091">
    <property type="entry name" value="ALTERED INHERITANCE OF MITOCHONDRIA PROTEIN 9, MITOCHONDRIAL"/>
    <property type="match status" value="1"/>
</dbReference>
<comment type="similarity">
    <text evidence="2">Belongs to the AIM9 family.</text>
</comment>
<protein>
    <recommendedName>
        <fullName evidence="3">Altered inheritance of mitochondria protein 9, mitochondrial</fullName>
    </recommendedName>
    <alternativeName>
        <fullName evidence="6">Found in mitochondrial proteome protein 29</fullName>
    </alternativeName>
</protein>
<keyword evidence="4" id="KW-0809">Transit peptide</keyword>
<proteinExistence type="inferred from homology"/>
<organism evidence="8 9">
    <name type="scientific">Ajellomyces dermatitidis (strain ER-3 / ATCC MYA-2586)</name>
    <name type="common">Blastomyces dermatitidis</name>
    <dbReference type="NCBI Taxonomy" id="559297"/>
    <lineage>
        <taxon>Eukaryota</taxon>
        <taxon>Fungi</taxon>
        <taxon>Dikarya</taxon>
        <taxon>Ascomycota</taxon>
        <taxon>Pezizomycotina</taxon>
        <taxon>Eurotiomycetes</taxon>
        <taxon>Eurotiomycetidae</taxon>
        <taxon>Onygenales</taxon>
        <taxon>Ajellomycetaceae</taxon>
        <taxon>Blastomyces</taxon>
    </lineage>
</organism>
<dbReference type="InterPro" id="IPR051035">
    <property type="entry name" value="Mito_inheritance_9"/>
</dbReference>